<dbReference type="SUPFAM" id="SSF53756">
    <property type="entry name" value="UDP-Glycosyltransferase/glycogen phosphorylase"/>
    <property type="match status" value="1"/>
</dbReference>
<dbReference type="SUPFAM" id="SSF53697">
    <property type="entry name" value="SIS domain"/>
    <property type="match status" value="1"/>
</dbReference>
<dbReference type="PANTHER" id="PTHR45947:SF3">
    <property type="entry name" value="SULFOQUINOVOSYL TRANSFERASE SQD2"/>
    <property type="match status" value="1"/>
</dbReference>
<evidence type="ECO:0000256" key="3">
    <source>
        <dbReference type="ARBA" id="ARBA00022679"/>
    </source>
</evidence>
<dbReference type="CDD" id="cd05006">
    <property type="entry name" value="SIS_GmhA"/>
    <property type="match status" value="1"/>
</dbReference>
<dbReference type="PANTHER" id="PTHR45947">
    <property type="entry name" value="SULFOQUINOVOSYL TRANSFERASE SQD2"/>
    <property type="match status" value="1"/>
</dbReference>
<dbReference type="Pfam" id="PF13439">
    <property type="entry name" value="Glyco_transf_4"/>
    <property type="match status" value="1"/>
</dbReference>
<dbReference type="PROSITE" id="PS51464">
    <property type="entry name" value="SIS"/>
    <property type="match status" value="1"/>
</dbReference>
<comment type="caution">
    <text evidence="5">The sequence shown here is derived from an EMBL/GenBank/DDBJ whole genome shotgun (WGS) entry which is preliminary data.</text>
</comment>
<evidence type="ECO:0000256" key="2">
    <source>
        <dbReference type="ARBA" id="ARBA00022676"/>
    </source>
</evidence>
<dbReference type="InterPro" id="IPR001347">
    <property type="entry name" value="SIS_dom"/>
</dbReference>
<protein>
    <recommendedName>
        <fullName evidence="1">D-inositol 3-phosphate glycosyltransferase</fullName>
    </recommendedName>
</protein>
<dbReference type="OrthoDB" id="9810929at2"/>
<dbReference type="GO" id="GO:0097367">
    <property type="term" value="F:carbohydrate derivative binding"/>
    <property type="evidence" value="ECO:0007669"/>
    <property type="project" value="InterPro"/>
</dbReference>
<dbReference type="RefSeq" id="WP_051518733.1">
    <property type="nucleotide sequence ID" value="NZ_AWQS01000196.1"/>
</dbReference>
<evidence type="ECO:0000259" key="4">
    <source>
        <dbReference type="PROSITE" id="PS51464"/>
    </source>
</evidence>
<organism evidence="5 6">
    <name type="scientific">Intrasporangium chromatireducens Q5-1</name>
    <dbReference type="NCBI Taxonomy" id="584657"/>
    <lineage>
        <taxon>Bacteria</taxon>
        <taxon>Bacillati</taxon>
        <taxon>Actinomycetota</taxon>
        <taxon>Actinomycetes</taxon>
        <taxon>Micrococcales</taxon>
        <taxon>Intrasporangiaceae</taxon>
        <taxon>Intrasporangium</taxon>
    </lineage>
</organism>
<keyword evidence="2" id="KW-0328">Glycosyltransferase</keyword>
<dbReference type="InterPro" id="IPR050194">
    <property type="entry name" value="Glycosyltransferase_grp1"/>
</dbReference>
<evidence type="ECO:0000313" key="5">
    <source>
        <dbReference type="EMBL" id="EWT04730.1"/>
    </source>
</evidence>
<dbReference type="GO" id="GO:0016758">
    <property type="term" value="F:hexosyltransferase activity"/>
    <property type="evidence" value="ECO:0007669"/>
    <property type="project" value="TreeGrafter"/>
</dbReference>
<dbReference type="GO" id="GO:1901137">
    <property type="term" value="P:carbohydrate derivative biosynthetic process"/>
    <property type="evidence" value="ECO:0007669"/>
    <property type="project" value="UniProtKB-ARBA"/>
</dbReference>
<dbReference type="PATRIC" id="fig|584657.3.peg.3397"/>
<dbReference type="InterPro" id="IPR046348">
    <property type="entry name" value="SIS_dom_sf"/>
</dbReference>
<dbReference type="Gene3D" id="3.40.50.10490">
    <property type="entry name" value="Glucose-6-phosphate isomerase like protein, domain 1"/>
    <property type="match status" value="1"/>
</dbReference>
<name>W9GF86_9MICO</name>
<gene>
    <name evidence="5" type="ORF">N864_10320</name>
</gene>
<keyword evidence="3 5" id="KW-0808">Transferase</keyword>
<sequence length="630" mass="67124">MRIAMISEHASPLAALGGVDAGGQNVHVAALARGLARRGHRVEVFTRREDEGSPERVELAPGATVVHVPAGPPTPLPKDELLPYMEEFGRWVRDEWQRTEAPDVVHAHFWMSGLAALAAGRACDVPVVQTFHALGTVKRRFQGADDTSPPDRLRLERDLAQHVDRIIATCTDEVAELRAMGVSPDRVRVIPCGVDTARFHPAHDVAADPSTLAGEPGREATDRRSRRSRLLLVGRMVPRKGFDTAIRAIASLPDTDLVIAGGPTRAEVEHDPEARRLMAVAAEAGVADRVVFLGRVPHADMPDVYRSVDVVLATPWYEPFGITPLEAAASGRPLVGSAVGGLLDSVADGVTGRLVQPRDPKALAEAIRGLLADPVLATRYGAEARVRALERFDWDIVSAATEQALAEVVDEARAANPHRGAQRDPARLAATWLDQHEQEFQDGLAALRGDWSVIQQWGEELATSLLRGGRLLAAGNGGSAAEAQHLTGELVGRFLRERRPFSAISLHAESSSFTAILNDYGPDEVFARQVEGHGRPGDILVLLSTSGASSNVLHAAKRGHELGLRVWALTGPAPNPLASIADSALAVPAGSTAAVQEIHLLAVHALCAAFDQVLASRDLLTAAVPAGSLA</sequence>
<dbReference type="InterPro" id="IPR001296">
    <property type="entry name" value="Glyco_trans_1"/>
</dbReference>
<proteinExistence type="predicted"/>
<dbReference type="Pfam" id="PF13580">
    <property type="entry name" value="SIS_2"/>
    <property type="match status" value="1"/>
</dbReference>
<keyword evidence="6" id="KW-1185">Reference proteome</keyword>
<feature type="domain" description="SIS" evidence="4">
    <location>
        <begin position="461"/>
        <end position="616"/>
    </location>
</feature>
<reference evidence="6" key="1">
    <citation type="submission" date="2013-08" db="EMBL/GenBank/DDBJ databases">
        <title>Intrasporangium oryzae NRRL B-24470.</title>
        <authorList>
            <person name="Liu H."/>
            <person name="Wang G."/>
        </authorList>
    </citation>
    <scope>NUCLEOTIDE SEQUENCE [LARGE SCALE GENOMIC DNA]</scope>
    <source>
        <strain evidence="6">Q5-1</strain>
    </source>
</reference>
<dbReference type="EMBL" id="AWQS01000196">
    <property type="protein sequence ID" value="EWT04730.1"/>
    <property type="molecule type" value="Genomic_DNA"/>
</dbReference>
<evidence type="ECO:0000313" key="6">
    <source>
        <dbReference type="Proteomes" id="UP000019494"/>
    </source>
</evidence>
<dbReference type="AlphaFoldDB" id="W9GF86"/>
<dbReference type="InterPro" id="IPR028098">
    <property type="entry name" value="Glyco_trans_4-like_N"/>
</dbReference>
<accession>W9GF86</accession>
<dbReference type="Proteomes" id="UP000019494">
    <property type="component" value="Unassembled WGS sequence"/>
</dbReference>
<dbReference type="InterPro" id="IPR035461">
    <property type="entry name" value="GmhA/DiaA"/>
</dbReference>
<dbReference type="Gene3D" id="3.40.50.2000">
    <property type="entry name" value="Glycogen Phosphorylase B"/>
    <property type="match status" value="2"/>
</dbReference>
<evidence type="ECO:0000256" key="1">
    <source>
        <dbReference type="ARBA" id="ARBA00021292"/>
    </source>
</evidence>
<dbReference type="Pfam" id="PF00534">
    <property type="entry name" value="Glycos_transf_1"/>
    <property type="match status" value="1"/>
</dbReference>